<keyword evidence="1" id="KW-0805">Transcription regulation</keyword>
<accession>A0ABQ1K1A2</accession>
<evidence type="ECO:0000313" key="5">
    <source>
        <dbReference type="EMBL" id="GGB81212.1"/>
    </source>
</evidence>
<comment type="caution">
    <text evidence="5">The sequence shown here is derived from an EMBL/GenBank/DDBJ whole genome shotgun (WGS) entry which is preliminary data.</text>
</comment>
<dbReference type="Pfam" id="PF12625">
    <property type="entry name" value="Arabinose_bd"/>
    <property type="match status" value="1"/>
</dbReference>
<dbReference type="Gene3D" id="1.10.10.60">
    <property type="entry name" value="Homeodomain-like"/>
    <property type="match status" value="1"/>
</dbReference>
<keyword evidence="3" id="KW-0804">Transcription</keyword>
<proteinExistence type="predicted"/>
<gene>
    <name evidence="5" type="ORF">GCM10011503_32490</name>
</gene>
<evidence type="ECO:0000256" key="2">
    <source>
        <dbReference type="ARBA" id="ARBA00023125"/>
    </source>
</evidence>
<protein>
    <recommendedName>
        <fullName evidence="4">HTH araC/xylS-type domain-containing protein</fullName>
    </recommendedName>
</protein>
<dbReference type="InterPro" id="IPR018060">
    <property type="entry name" value="HTH_AraC"/>
</dbReference>
<keyword evidence="6" id="KW-1185">Reference proteome</keyword>
<evidence type="ECO:0000256" key="1">
    <source>
        <dbReference type="ARBA" id="ARBA00023015"/>
    </source>
</evidence>
<evidence type="ECO:0000256" key="3">
    <source>
        <dbReference type="ARBA" id="ARBA00023163"/>
    </source>
</evidence>
<name>A0ABQ1K1A2_9PROT</name>
<dbReference type="PANTHER" id="PTHR47894:SF1">
    <property type="entry name" value="HTH-TYPE TRANSCRIPTIONAL REGULATOR VQSM"/>
    <property type="match status" value="1"/>
</dbReference>
<dbReference type="Proteomes" id="UP000628854">
    <property type="component" value="Unassembled WGS sequence"/>
</dbReference>
<organism evidence="5 6">
    <name type="scientific">Henriciella pelagia</name>
    <dbReference type="NCBI Taxonomy" id="1977912"/>
    <lineage>
        <taxon>Bacteria</taxon>
        <taxon>Pseudomonadati</taxon>
        <taxon>Pseudomonadota</taxon>
        <taxon>Alphaproteobacteria</taxon>
        <taxon>Hyphomonadales</taxon>
        <taxon>Hyphomonadaceae</taxon>
        <taxon>Henriciella</taxon>
    </lineage>
</organism>
<evidence type="ECO:0000313" key="6">
    <source>
        <dbReference type="Proteomes" id="UP000628854"/>
    </source>
</evidence>
<dbReference type="PROSITE" id="PS01124">
    <property type="entry name" value="HTH_ARAC_FAMILY_2"/>
    <property type="match status" value="1"/>
</dbReference>
<feature type="domain" description="HTH araC/xylS-type" evidence="4">
    <location>
        <begin position="237"/>
        <end position="321"/>
    </location>
</feature>
<dbReference type="PANTHER" id="PTHR47894">
    <property type="entry name" value="HTH-TYPE TRANSCRIPTIONAL REGULATOR GADX"/>
    <property type="match status" value="1"/>
</dbReference>
<dbReference type="Pfam" id="PF12833">
    <property type="entry name" value="HTH_18"/>
    <property type="match status" value="1"/>
</dbReference>
<sequence>MLGQQIPLSWACRQAARAVSNGVCLDEVFDRSLISPKFGDDRDRISSLQMTLFQAVLVQQTNDSTHMMLRHRLEPDTGPLAFRILFGSTNLEDGLNAVSRFYQMASRCLQIKLATDGPYAFLAICADENSDAGCLQEDIQLIYFFLGLSSYLQQPLPVSWLVTRDAQHINLGARHYAIGCPVRLGGTAGFAFPRELLSCRPPRSNVNEFFWHPLHTALRLTELEDPATLSDGASNLDLRVQKLAAEEDIAPSTYRRRMAQTGQNFRAYRERMLLQAAMALLRNQHWCIEAVAAELGYADARSFRRFIKRATGRTPSDIRNEAAAEVSPTLVFKRLGETLEAMRV</sequence>
<evidence type="ECO:0000259" key="4">
    <source>
        <dbReference type="PROSITE" id="PS01124"/>
    </source>
</evidence>
<dbReference type="InterPro" id="IPR009057">
    <property type="entry name" value="Homeodomain-like_sf"/>
</dbReference>
<dbReference type="SUPFAM" id="SSF46689">
    <property type="entry name" value="Homeodomain-like"/>
    <property type="match status" value="1"/>
</dbReference>
<dbReference type="InterPro" id="IPR032687">
    <property type="entry name" value="AraC-type_N"/>
</dbReference>
<reference evidence="6" key="1">
    <citation type="journal article" date="2019" name="Int. J. Syst. Evol. Microbiol.">
        <title>The Global Catalogue of Microorganisms (GCM) 10K type strain sequencing project: providing services to taxonomists for standard genome sequencing and annotation.</title>
        <authorList>
            <consortium name="The Broad Institute Genomics Platform"/>
            <consortium name="The Broad Institute Genome Sequencing Center for Infectious Disease"/>
            <person name="Wu L."/>
            <person name="Ma J."/>
        </authorList>
    </citation>
    <scope>NUCLEOTIDE SEQUENCE [LARGE SCALE GENOMIC DNA]</scope>
    <source>
        <strain evidence="6">CGMCC 1.15928</strain>
    </source>
</reference>
<dbReference type="EMBL" id="BMKF01000003">
    <property type="protein sequence ID" value="GGB81212.1"/>
    <property type="molecule type" value="Genomic_DNA"/>
</dbReference>
<dbReference type="SMART" id="SM00342">
    <property type="entry name" value="HTH_ARAC"/>
    <property type="match status" value="1"/>
</dbReference>
<keyword evidence="2" id="KW-0238">DNA-binding</keyword>